<evidence type="ECO:0000259" key="8">
    <source>
        <dbReference type="SMART" id="SM00471"/>
    </source>
</evidence>
<dbReference type="AlphaFoldDB" id="A0A6L2R518"/>
<dbReference type="SMART" id="SM00471">
    <property type="entry name" value="HDc"/>
    <property type="match status" value="1"/>
</dbReference>
<dbReference type="InterPro" id="IPR003607">
    <property type="entry name" value="HD/PDEase_dom"/>
</dbReference>
<proteinExistence type="predicted"/>
<dbReference type="EMBL" id="BLLL01000003">
    <property type="protein sequence ID" value="GFH62603.1"/>
    <property type="molecule type" value="Genomic_DNA"/>
</dbReference>
<evidence type="ECO:0000256" key="6">
    <source>
        <dbReference type="ARBA" id="ARBA00022723"/>
    </source>
</evidence>
<feature type="domain" description="HD/PDEase" evidence="8">
    <location>
        <begin position="44"/>
        <end position="155"/>
    </location>
</feature>
<dbReference type="GO" id="GO:0005737">
    <property type="term" value="C:cytoplasm"/>
    <property type="evidence" value="ECO:0007669"/>
    <property type="project" value="TreeGrafter"/>
</dbReference>
<comment type="caution">
    <text evidence="9">The sequence shown here is derived from an EMBL/GenBank/DDBJ whole genome shotgun (WGS) entry which is preliminary data.</text>
</comment>
<dbReference type="PANTHER" id="PTHR11845:SF13">
    <property type="entry name" value="5'-DEOXYNUCLEOTIDASE HDDC2"/>
    <property type="match status" value="1"/>
</dbReference>
<comment type="catalytic activity">
    <reaction evidence="1">
        <text>a 2'-deoxyribonucleoside 5'-phosphate + H2O = a 2'-deoxyribonucleoside + phosphate</text>
        <dbReference type="Rhea" id="RHEA:36167"/>
        <dbReference type="ChEBI" id="CHEBI:15377"/>
        <dbReference type="ChEBI" id="CHEBI:18274"/>
        <dbReference type="ChEBI" id="CHEBI:43474"/>
        <dbReference type="ChEBI" id="CHEBI:65317"/>
        <dbReference type="EC" id="3.1.3.89"/>
    </reaction>
</comment>
<dbReference type="PANTHER" id="PTHR11845">
    <property type="entry name" value="5'-DEOXYNUCLEOTIDASE HDDC2"/>
    <property type="match status" value="1"/>
</dbReference>
<dbReference type="EC" id="3.1.3.89" evidence="5"/>
<dbReference type="Proteomes" id="UP000505077">
    <property type="component" value="Unassembled WGS sequence"/>
</dbReference>
<keyword evidence="7 9" id="KW-0378">Hydrolase</keyword>
<organism evidence="9 10">
    <name type="scientific">Candidatus Desulfovibrio kirbyi</name>
    <dbReference type="NCBI Taxonomy" id="2696086"/>
    <lineage>
        <taxon>Bacteria</taxon>
        <taxon>Pseudomonadati</taxon>
        <taxon>Thermodesulfobacteriota</taxon>
        <taxon>Desulfovibrionia</taxon>
        <taxon>Desulfovibrionales</taxon>
        <taxon>Desulfovibrionaceae</taxon>
        <taxon>Desulfovibrio</taxon>
    </lineage>
</organism>
<keyword evidence="6" id="KW-0479">Metal-binding</keyword>
<gene>
    <name evidence="9" type="ORF">ZNDK_0374</name>
</gene>
<evidence type="ECO:0000256" key="1">
    <source>
        <dbReference type="ARBA" id="ARBA00001638"/>
    </source>
</evidence>
<reference evidence="9 10" key="1">
    <citation type="journal article" date="2020" name="ISME J.">
        <title>Parallel Reductive Genome Evolution in Desulfovibrio Ectosymbionts Independently Acquired by Trichonympha Protists in the Termite Gut.</title>
        <authorList>
            <person name="Takeuchi M."/>
            <person name="Kuwahara H."/>
            <person name="Murakami T."/>
            <person name="Takahashi K."/>
            <person name="Kajitani R."/>
            <person name="Toyoda A."/>
            <person name="Itoh T."/>
            <person name="Ohkuma M."/>
            <person name="Hongoh Y."/>
        </authorList>
    </citation>
    <scope>NUCLEOTIDE SEQUENCE [LARGE SCALE GENOMIC DNA]</scope>
    <source>
        <strain evidence="9">ZnDsv-02</strain>
    </source>
</reference>
<dbReference type="InterPro" id="IPR039356">
    <property type="entry name" value="YfbR/HDDC2"/>
</dbReference>
<comment type="subunit">
    <text evidence="4">Homodimer.</text>
</comment>
<sequence length="205" mass="23280">MSDTSSPPDTQFSQRELDRLADFCHEAGMLRHTPRSGFAFLGSGRENVAEHSWRASVIGYVLARMTGADPLRVAALCLFHDLHEVRTGDFNYVNHRYNQCRARDALLDALRGTGIDDDLLALTDEFDATQSAEAVLAHDADQLDFVCNLVVERARGNTFAEEWLESALRRLKSAAAQDLAQAVLRVDPNRWWYNDVDKDWWVNRR</sequence>
<name>A0A6L2R518_9BACT</name>
<protein>
    <recommendedName>
        <fullName evidence="5">5'-deoxynucleotidase</fullName>
        <ecNumber evidence="5">3.1.3.89</ecNumber>
    </recommendedName>
</protein>
<dbReference type="GO" id="GO:0046872">
    <property type="term" value="F:metal ion binding"/>
    <property type="evidence" value="ECO:0007669"/>
    <property type="project" value="UniProtKB-KW"/>
</dbReference>
<evidence type="ECO:0000256" key="4">
    <source>
        <dbReference type="ARBA" id="ARBA00011738"/>
    </source>
</evidence>
<evidence type="ECO:0000313" key="10">
    <source>
        <dbReference type="Proteomes" id="UP000505077"/>
    </source>
</evidence>
<dbReference type="Gene3D" id="1.10.3210.10">
    <property type="entry name" value="Hypothetical protein af1432"/>
    <property type="match status" value="1"/>
</dbReference>
<evidence type="ECO:0000313" key="9">
    <source>
        <dbReference type="EMBL" id="GFH62603.1"/>
    </source>
</evidence>
<evidence type="ECO:0000256" key="5">
    <source>
        <dbReference type="ARBA" id="ARBA00012964"/>
    </source>
</evidence>
<accession>A0A6L2R518</accession>
<dbReference type="Pfam" id="PF13023">
    <property type="entry name" value="HD_3"/>
    <property type="match status" value="1"/>
</dbReference>
<evidence type="ECO:0000256" key="3">
    <source>
        <dbReference type="ARBA" id="ARBA00001941"/>
    </source>
</evidence>
<comment type="cofactor">
    <cofactor evidence="3">
        <name>Co(2+)</name>
        <dbReference type="ChEBI" id="CHEBI:48828"/>
    </cofactor>
</comment>
<dbReference type="SUPFAM" id="SSF109604">
    <property type="entry name" value="HD-domain/PDEase-like"/>
    <property type="match status" value="1"/>
</dbReference>
<comment type="cofactor">
    <cofactor evidence="2">
        <name>Mn(2+)</name>
        <dbReference type="ChEBI" id="CHEBI:29035"/>
    </cofactor>
</comment>
<evidence type="ECO:0000256" key="7">
    <source>
        <dbReference type="ARBA" id="ARBA00022801"/>
    </source>
</evidence>
<dbReference type="InterPro" id="IPR006674">
    <property type="entry name" value="HD_domain"/>
</dbReference>
<dbReference type="GO" id="GO:0002953">
    <property type="term" value="F:5'-deoxynucleotidase activity"/>
    <property type="evidence" value="ECO:0007669"/>
    <property type="project" value="UniProtKB-EC"/>
</dbReference>
<evidence type="ECO:0000256" key="2">
    <source>
        <dbReference type="ARBA" id="ARBA00001936"/>
    </source>
</evidence>